<reference evidence="1" key="1">
    <citation type="submission" date="2020-10" db="EMBL/GenBank/DDBJ databases">
        <authorList>
            <person name="Kusch S."/>
        </authorList>
    </citation>
    <scope>NUCLEOTIDE SEQUENCE</scope>
    <source>
        <strain evidence="1">SwB9</strain>
    </source>
</reference>
<dbReference type="OrthoDB" id="3452648at2759"/>
<evidence type="ECO:0000313" key="2">
    <source>
        <dbReference type="Proteomes" id="UP000624404"/>
    </source>
</evidence>
<accession>A0A8H2VKH9</accession>
<protein>
    <submittedName>
        <fullName evidence="1">Ff155b41-e4db-48c1-9513-e78d3684d457</fullName>
    </submittedName>
</protein>
<comment type="caution">
    <text evidence="1">The sequence shown here is derived from an EMBL/GenBank/DDBJ whole genome shotgun (WGS) entry which is preliminary data.</text>
</comment>
<evidence type="ECO:0000313" key="1">
    <source>
        <dbReference type="EMBL" id="CAD6439279.1"/>
    </source>
</evidence>
<keyword evidence="2" id="KW-1185">Reference proteome</keyword>
<dbReference type="Proteomes" id="UP000624404">
    <property type="component" value="Unassembled WGS sequence"/>
</dbReference>
<gene>
    <name evidence="1" type="ORF">SCLTRI_LOCUS135</name>
</gene>
<proteinExistence type="predicted"/>
<organism evidence="1 2">
    <name type="scientific">Sclerotinia trifoliorum</name>
    <dbReference type="NCBI Taxonomy" id="28548"/>
    <lineage>
        <taxon>Eukaryota</taxon>
        <taxon>Fungi</taxon>
        <taxon>Dikarya</taxon>
        <taxon>Ascomycota</taxon>
        <taxon>Pezizomycotina</taxon>
        <taxon>Leotiomycetes</taxon>
        <taxon>Helotiales</taxon>
        <taxon>Sclerotiniaceae</taxon>
        <taxon>Sclerotinia</taxon>
    </lineage>
</organism>
<name>A0A8H2VKH9_9HELO</name>
<dbReference type="EMBL" id="CAJHIA010000002">
    <property type="protein sequence ID" value="CAD6439279.1"/>
    <property type="molecule type" value="Genomic_DNA"/>
</dbReference>
<sequence length="165" mass="19977">MQTCHDRSLTYINQQRLTQHLPPLTKRKCRDRSARHCPCFSRSGILYKQLQTWMPKDMKYCSSCSVFTKRRKSRGFRCTHNPPHPHHPYRTTNNSHLKSNLWTSHKGHGGYYKKLWKKWFNNSAWDAMEERMRGERKKNERYDLRRGYRPRVGDTRGMRCERFVG</sequence>
<dbReference type="AlphaFoldDB" id="A0A8H2VKH9"/>